<proteinExistence type="predicted"/>
<sequence length="285" mass="32132">MAPSLHPDPSKSLLVIGAGMSRTGTMSLAYALSILLNGPSYHAGSALWQDERHAKRWISVFRRTPMQTRADEAFVKDGLRWLHSGHVACMDAPSIWFIGELIDLYPSATVIATTRDIDAWWRSMEPVMRQYRLRALAFVFYLLPALRYWTSFIQASGHRFAELYLGDGTMTVTKEWYNRHMDYVARTCEEKGKKLHLVSIKDGWEPLCQILSMDVPRDEKGDVVPFPRINDGAAIEALYAMQIKRGLTAWAMLFCAVAAVAAVVAVMVGLGWAWRNGRNSSYLVT</sequence>
<evidence type="ECO:0000313" key="3">
    <source>
        <dbReference type="Proteomes" id="UP001161017"/>
    </source>
</evidence>
<gene>
    <name evidence="2" type="ORF">OHK93_002746</name>
</gene>
<dbReference type="InterPro" id="IPR027417">
    <property type="entry name" value="P-loop_NTPase"/>
</dbReference>
<feature type="transmembrane region" description="Helical" evidence="1">
    <location>
        <begin position="249"/>
        <end position="274"/>
    </location>
</feature>
<protein>
    <recommendedName>
        <fullName evidence="4">NAD dependent epimerase/dehydratase</fullName>
    </recommendedName>
</protein>
<dbReference type="PANTHER" id="PTHR36978:SF3">
    <property type="entry name" value="P-LOOP CONTAINING NUCLEOSIDE TRIPHOSPHATE HYDROLASE PROTEIN"/>
    <property type="match status" value="1"/>
</dbReference>
<keyword evidence="3" id="KW-1185">Reference proteome</keyword>
<dbReference type="Proteomes" id="UP001161017">
    <property type="component" value="Unassembled WGS sequence"/>
</dbReference>
<organism evidence="2 3">
    <name type="scientific">Ramalina farinacea</name>
    <dbReference type="NCBI Taxonomy" id="258253"/>
    <lineage>
        <taxon>Eukaryota</taxon>
        <taxon>Fungi</taxon>
        <taxon>Dikarya</taxon>
        <taxon>Ascomycota</taxon>
        <taxon>Pezizomycotina</taxon>
        <taxon>Lecanoromycetes</taxon>
        <taxon>OSLEUM clade</taxon>
        <taxon>Lecanoromycetidae</taxon>
        <taxon>Lecanorales</taxon>
        <taxon>Lecanorineae</taxon>
        <taxon>Ramalinaceae</taxon>
        <taxon>Ramalina</taxon>
    </lineage>
</organism>
<dbReference type="InterPro" id="IPR040632">
    <property type="entry name" value="Sulfotransfer_4"/>
</dbReference>
<comment type="caution">
    <text evidence="2">The sequence shown here is derived from an EMBL/GenBank/DDBJ whole genome shotgun (WGS) entry which is preliminary data.</text>
</comment>
<evidence type="ECO:0000256" key="1">
    <source>
        <dbReference type="SAM" id="Phobius"/>
    </source>
</evidence>
<dbReference type="PANTHER" id="PTHR36978">
    <property type="entry name" value="P-LOOP CONTAINING NUCLEOTIDE TRIPHOSPHATE HYDROLASE"/>
    <property type="match status" value="1"/>
</dbReference>
<dbReference type="SUPFAM" id="SSF52540">
    <property type="entry name" value="P-loop containing nucleoside triphosphate hydrolases"/>
    <property type="match status" value="1"/>
</dbReference>
<name>A0AA43U0M5_9LECA</name>
<accession>A0AA43U0M5</accession>
<dbReference type="Gene3D" id="3.40.50.300">
    <property type="entry name" value="P-loop containing nucleotide triphosphate hydrolases"/>
    <property type="match status" value="1"/>
</dbReference>
<dbReference type="EMBL" id="JAPUFD010000015">
    <property type="protein sequence ID" value="MDI1491537.1"/>
    <property type="molecule type" value="Genomic_DNA"/>
</dbReference>
<evidence type="ECO:0000313" key="2">
    <source>
        <dbReference type="EMBL" id="MDI1491537.1"/>
    </source>
</evidence>
<reference evidence="2" key="1">
    <citation type="journal article" date="2023" name="Genome Biol. Evol.">
        <title>First Whole Genome Sequence and Flow Cytometry Genome Size Data for the Lichen-Forming Fungus Ramalina farinacea (Ascomycota).</title>
        <authorList>
            <person name="Llewellyn T."/>
            <person name="Mian S."/>
            <person name="Hill R."/>
            <person name="Leitch I.J."/>
            <person name="Gaya E."/>
        </authorList>
    </citation>
    <scope>NUCLEOTIDE SEQUENCE</scope>
    <source>
        <strain evidence="2">LIQ254RAFAR</strain>
    </source>
</reference>
<evidence type="ECO:0008006" key="4">
    <source>
        <dbReference type="Google" id="ProtNLM"/>
    </source>
</evidence>
<keyword evidence="1" id="KW-1133">Transmembrane helix</keyword>
<dbReference type="Pfam" id="PF17784">
    <property type="entry name" value="Sulfotransfer_4"/>
    <property type="match status" value="1"/>
</dbReference>
<keyword evidence="1" id="KW-0472">Membrane</keyword>
<keyword evidence="1" id="KW-0812">Transmembrane</keyword>
<dbReference type="AlphaFoldDB" id="A0AA43U0M5"/>